<evidence type="ECO:0000313" key="2">
    <source>
        <dbReference type="EMBL" id="KAL0193362.1"/>
    </source>
</evidence>
<dbReference type="AlphaFoldDB" id="A0ABD0R611"/>
<evidence type="ECO:0000256" key="1">
    <source>
        <dbReference type="SAM" id="MobiDB-lite"/>
    </source>
</evidence>
<proteinExistence type="predicted"/>
<dbReference type="EMBL" id="JAMKFB020000005">
    <property type="protein sequence ID" value="KAL0193362.1"/>
    <property type="molecule type" value="Genomic_DNA"/>
</dbReference>
<feature type="region of interest" description="Disordered" evidence="1">
    <location>
        <begin position="1"/>
        <end position="57"/>
    </location>
</feature>
<feature type="compositionally biased region" description="Acidic residues" evidence="1">
    <location>
        <begin position="39"/>
        <end position="50"/>
    </location>
</feature>
<comment type="caution">
    <text evidence="2">The sequence shown here is derived from an EMBL/GenBank/DDBJ whole genome shotgun (WGS) entry which is preliminary data.</text>
</comment>
<sequence length="57" mass="6174">MSLTGACKSRQGIAMDDAPVARYGESGTAALPEQKKKEEEEDDEEEEEEEANRSGGI</sequence>
<feature type="non-terminal residue" evidence="2">
    <location>
        <position position="57"/>
    </location>
</feature>
<keyword evidence="3" id="KW-1185">Reference proteome</keyword>
<dbReference type="Proteomes" id="UP001529510">
    <property type="component" value="Unassembled WGS sequence"/>
</dbReference>
<protein>
    <submittedName>
        <fullName evidence="2">Uncharacterized protein</fullName>
    </submittedName>
</protein>
<evidence type="ECO:0000313" key="3">
    <source>
        <dbReference type="Proteomes" id="UP001529510"/>
    </source>
</evidence>
<accession>A0ABD0R611</accession>
<organism evidence="2 3">
    <name type="scientific">Cirrhinus mrigala</name>
    <name type="common">Mrigala</name>
    <dbReference type="NCBI Taxonomy" id="683832"/>
    <lineage>
        <taxon>Eukaryota</taxon>
        <taxon>Metazoa</taxon>
        <taxon>Chordata</taxon>
        <taxon>Craniata</taxon>
        <taxon>Vertebrata</taxon>
        <taxon>Euteleostomi</taxon>
        <taxon>Actinopterygii</taxon>
        <taxon>Neopterygii</taxon>
        <taxon>Teleostei</taxon>
        <taxon>Ostariophysi</taxon>
        <taxon>Cypriniformes</taxon>
        <taxon>Cyprinidae</taxon>
        <taxon>Labeoninae</taxon>
        <taxon>Labeonini</taxon>
        <taxon>Cirrhinus</taxon>
    </lineage>
</organism>
<gene>
    <name evidence="2" type="ORF">M9458_011658</name>
</gene>
<reference evidence="2 3" key="1">
    <citation type="submission" date="2024-05" db="EMBL/GenBank/DDBJ databases">
        <title>Genome sequencing and assembly of Indian major carp, Cirrhinus mrigala (Hamilton, 1822).</title>
        <authorList>
            <person name="Mohindra V."/>
            <person name="Chowdhury L.M."/>
            <person name="Lal K."/>
            <person name="Jena J.K."/>
        </authorList>
    </citation>
    <scope>NUCLEOTIDE SEQUENCE [LARGE SCALE GENOMIC DNA]</scope>
    <source>
        <strain evidence="2">CM1030</strain>
        <tissue evidence="2">Blood</tissue>
    </source>
</reference>
<name>A0ABD0R611_CIRMR</name>